<evidence type="ECO:0000256" key="2">
    <source>
        <dbReference type="ARBA" id="ARBA00004759"/>
    </source>
</evidence>
<organism evidence="14 15">
    <name type="scientific">Frankliniella fusca</name>
    <dbReference type="NCBI Taxonomy" id="407009"/>
    <lineage>
        <taxon>Eukaryota</taxon>
        <taxon>Metazoa</taxon>
        <taxon>Ecdysozoa</taxon>
        <taxon>Arthropoda</taxon>
        <taxon>Hexapoda</taxon>
        <taxon>Insecta</taxon>
        <taxon>Pterygota</taxon>
        <taxon>Neoptera</taxon>
        <taxon>Paraneoptera</taxon>
        <taxon>Thysanoptera</taxon>
        <taxon>Terebrantia</taxon>
        <taxon>Thripoidea</taxon>
        <taxon>Thripidae</taxon>
        <taxon>Frankliniella</taxon>
    </lineage>
</organism>
<comment type="cofactor">
    <cofactor evidence="12">
        <name>Fe cation</name>
        <dbReference type="ChEBI" id="CHEBI:24875"/>
    </cofactor>
    <text evidence="12">Binds 1 Fe cation per subunit.</text>
</comment>
<dbReference type="PANTHER" id="PTHR12918">
    <property type="entry name" value="CYSTEINE DIOXYGENASE"/>
    <property type="match status" value="1"/>
</dbReference>
<feature type="binding site" evidence="11">
    <location>
        <position position="192"/>
    </location>
    <ligand>
        <name>Fe cation</name>
        <dbReference type="ChEBI" id="CHEBI:24875"/>
        <note>catalytic</note>
    </ligand>
</feature>
<dbReference type="PANTHER" id="PTHR12918:SF1">
    <property type="entry name" value="CYSTEINE DIOXYGENASE TYPE 1"/>
    <property type="match status" value="1"/>
</dbReference>
<sequence>METYGYNAAASSALLLPDMEISALQDVVLRSKLPSFEALRPAREPAAPINGLDKLVQELHRIFRDDVVNIEHVSEVMASYQSNPADWKKFAKFDRCRYTRNLVDEGNGKFNLMILCWGPDHGSAVHDHADAHCFMKMLQGTLSEVRFRWPDGDSQQDQEGEDDEAGRPLEEISRTDLRLNDVCYINDSMGLHRVENPSHSDPAVSLHLYSPPFNSCSVFNQRTGKRSQCNVTFWSKRGKKIDKEARSATVPEDN</sequence>
<comment type="similarity">
    <text evidence="3 12">Belongs to the cysteine dioxygenase family.</text>
</comment>
<dbReference type="Proteomes" id="UP001219518">
    <property type="component" value="Unassembled WGS sequence"/>
</dbReference>
<dbReference type="InterPro" id="IPR011051">
    <property type="entry name" value="RmlC_Cupin_sf"/>
</dbReference>
<dbReference type="SUPFAM" id="SSF51182">
    <property type="entry name" value="RmlC-like cupins"/>
    <property type="match status" value="1"/>
</dbReference>
<keyword evidence="6 10" id="KW-0883">Thioether bond</keyword>
<feature type="region of interest" description="Disordered" evidence="13">
    <location>
        <begin position="149"/>
        <end position="171"/>
    </location>
</feature>
<dbReference type="EMBL" id="JAHWGI010001301">
    <property type="protein sequence ID" value="KAK3927791.1"/>
    <property type="molecule type" value="Genomic_DNA"/>
</dbReference>
<proteinExistence type="inferred from homology"/>
<dbReference type="CDD" id="cd10548">
    <property type="entry name" value="cupin_CDO"/>
    <property type="match status" value="1"/>
</dbReference>
<dbReference type="Pfam" id="PF05995">
    <property type="entry name" value="CDO_I"/>
    <property type="match status" value="1"/>
</dbReference>
<dbReference type="FunFam" id="2.60.120.10:FF:000045">
    <property type="entry name" value="Cysteine dioxygenase 1"/>
    <property type="match status" value="1"/>
</dbReference>
<evidence type="ECO:0000256" key="12">
    <source>
        <dbReference type="RuleBase" id="RU366010"/>
    </source>
</evidence>
<evidence type="ECO:0000256" key="1">
    <source>
        <dbReference type="ARBA" id="ARBA00000629"/>
    </source>
</evidence>
<feature type="binding site" evidence="11">
    <location>
        <position position="128"/>
    </location>
    <ligand>
        <name>Fe cation</name>
        <dbReference type="ChEBI" id="CHEBI:24875"/>
        <note>catalytic</note>
    </ligand>
</feature>
<dbReference type="EC" id="1.13.11.20" evidence="4 12"/>
<dbReference type="GO" id="GO:0008198">
    <property type="term" value="F:ferrous iron binding"/>
    <property type="evidence" value="ECO:0007669"/>
    <property type="project" value="UniProtKB-ARBA"/>
</dbReference>
<dbReference type="GO" id="GO:0042412">
    <property type="term" value="P:taurine biosynthetic process"/>
    <property type="evidence" value="ECO:0007669"/>
    <property type="project" value="UniProtKB-UniRule"/>
</dbReference>
<comment type="catalytic activity">
    <reaction evidence="1 12">
        <text>L-cysteine + O2 = 3-sulfino-L-alanine + H(+)</text>
        <dbReference type="Rhea" id="RHEA:20441"/>
        <dbReference type="ChEBI" id="CHEBI:15378"/>
        <dbReference type="ChEBI" id="CHEBI:15379"/>
        <dbReference type="ChEBI" id="CHEBI:35235"/>
        <dbReference type="ChEBI" id="CHEBI:61085"/>
        <dbReference type="EC" id="1.13.11.20"/>
    </reaction>
</comment>
<dbReference type="InterPro" id="IPR014710">
    <property type="entry name" value="RmlC-like_jellyroll"/>
</dbReference>
<evidence type="ECO:0000256" key="11">
    <source>
        <dbReference type="PIRSR" id="PIRSR610300-51"/>
    </source>
</evidence>
<evidence type="ECO:0000256" key="3">
    <source>
        <dbReference type="ARBA" id="ARBA00006622"/>
    </source>
</evidence>
<dbReference type="InterPro" id="IPR010300">
    <property type="entry name" value="CDO_1"/>
</dbReference>
<evidence type="ECO:0000256" key="7">
    <source>
        <dbReference type="ARBA" id="ARBA00022964"/>
    </source>
</evidence>
<keyword evidence="9 11" id="KW-0408">Iron</keyword>
<keyword evidence="8 12" id="KW-0560">Oxidoreductase</keyword>
<evidence type="ECO:0000256" key="10">
    <source>
        <dbReference type="PIRSR" id="PIRSR610300-50"/>
    </source>
</evidence>
<keyword evidence="7 12" id="KW-0223">Dioxygenase</keyword>
<reference evidence="14" key="1">
    <citation type="submission" date="2021-07" db="EMBL/GenBank/DDBJ databases">
        <authorList>
            <person name="Catto M.A."/>
            <person name="Jacobson A."/>
            <person name="Kennedy G."/>
            <person name="Labadie P."/>
            <person name="Hunt B.G."/>
            <person name="Srinivasan R."/>
        </authorList>
    </citation>
    <scope>NUCLEOTIDE SEQUENCE</scope>
    <source>
        <strain evidence="14">PL_HMW_Pooled</strain>
        <tissue evidence="14">Head</tissue>
    </source>
</reference>
<evidence type="ECO:0000256" key="4">
    <source>
        <dbReference type="ARBA" id="ARBA00013133"/>
    </source>
</evidence>
<evidence type="ECO:0000256" key="8">
    <source>
        <dbReference type="ARBA" id="ARBA00023002"/>
    </source>
</evidence>
<keyword evidence="5 11" id="KW-0479">Metal-binding</keyword>
<dbReference type="Gene3D" id="2.60.120.10">
    <property type="entry name" value="Jelly Rolls"/>
    <property type="match status" value="1"/>
</dbReference>
<comment type="caution">
    <text evidence="14">The sequence shown here is derived from an EMBL/GenBank/DDBJ whole genome shotgun (WGS) entry which is preliminary data.</text>
</comment>
<protein>
    <recommendedName>
        <fullName evidence="4 12">Cysteine dioxygenase</fullName>
        <ecNumber evidence="4 12">1.13.11.20</ecNumber>
    </recommendedName>
</protein>
<name>A0AAE1HUN2_9NEOP</name>
<evidence type="ECO:0000313" key="14">
    <source>
        <dbReference type="EMBL" id="KAK3927791.1"/>
    </source>
</evidence>
<evidence type="ECO:0000313" key="15">
    <source>
        <dbReference type="Proteomes" id="UP001219518"/>
    </source>
</evidence>
<feature type="binding site" evidence="11">
    <location>
        <position position="126"/>
    </location>
    <ligand>
        <name>Fe cation</name>
        <dbReference type="ChEBI" id="CHEBI:24875"/>
        <note>catalytic</note>
    </ligand>
</feature>
<feature type="cross-link" description="3'-(S-cysteinyl)-tyrosine (Cys-Tyr)" evidence="10">
    <location>
        <begin position="133"/>
        <end position="209"/>
    </location>
</feature>
<gene>
    <name evidence="14" type="ORF">KUF71_016076</name>
</gene>
<evidence type="ECO:0000256" key="6">
    <source>
        <dbReference type="ARBA" id="ARBA00022784"/>
    </source>
</evidence>
<dbReference type="AlphaFoldDB" id="A0AAE1HUN2"/>
<dbReference type="GO" id="GO:0017172">
    <property type="term" value="F:cysteine dioxygenase activity"/>
    <property type="evidence" value="ECO:0007669"/>
    <property type="project" value="UniProtKB-UniRule"/>
</dbReference>
<reference evidence="14" key="2">
    <citation type="journal article" date="2023" name="BMC Genomics">
        <title>Pest status, molecular evolution, and epigenetic factors derived from the genome assembly of Frankliniella fusca, a thysanopteran phytovirus vector.</title>
        <authorList>
            <person name="Catto M.A."/>
            <person name="Labadie P.E."/>
            <person name="Jacobson A.L."/>
            <person name="Kennedy G.G."/>
            <person name="Srinivasan R."/>
            <person name="Hunt B.G."/>
        </authorList>
    </citation>
    <scope>NUCLEOTIDE SEQUENCE</scope>
    <source>
        <strain evidence="14">PL_HMW_Pooled</strain>
    </source>
</reference>
<comment type="pathway">
    <text evidence="2 12">Organosulfur biosynthesis; taurine biosynthesis; hypotaurine from L-cysteine: step 1/2.</text>
</comment>
<dbReference type="GO" id="GO:0019448">
    <property type="term" value="P:L-cysteine catabolic process"/>
    <property type="evidence" value="ECO:0007669"/>
    <property type="project" value="TreeGrafter"/>
</dbReference>
<evidence type="ECO:0000256" key="9">
    <source>
        <dbReference type="ARBA" id="ARBA00023004"/>
    </source>
</evidence>
<accession>A0AAE1HUN2</accession>
<evidence type="ECO:0000256" key="13">
    <source>
        <dbReference type="SAM" id="MobiDB-lite"/>
    </source>
</evidence>
<keyword evidence="15" id="KW-1185">Reference proteome</keyword>
<evidence type="ECO:0000256" key="5">
    <source>
        <dbReference type="ARBA" id="ARBA00022723"/>
    </source>
</evidence>
<feature type="compositionally biased region" description="Acidic residues" evidence="13">
    <location>
        <begin position="154"/>
        <end position="164"/>
    </location>
</feature>